<gene>
    <name evidence="1" type="ORF">ACFSYJ_08555</name>
</gene>
<evidence type="ECO:0000313" key="2">
    <source>
        <dbReference type="Proteomes" id="UP001597419"/>
    </source>
</evidence>
<protein>
    <submittedName>
        <fullName evidence="1">Uncharacterized protein</fullName>
    </submittedName>
</protein>
<dbReference type="RefSeq" id="WP_345387622.1">
    <property type="nucleotide sequence ID" value="NZ_BAABHG010000002.1"/>
</dbReference>
<reference evidence="2" key="1">
    <citation type="journal article" date="2019" name="Int. J. Syst. Evol. Microbiol.">
        <title>The Global Catalogue of Microorganisms (GCM) 10K type strain sequencing project: providing services to taxonomists for standard genome sequencing and annotation.</title>
        <authorList>
            <consortium name="The Broad Institute Genomics Platform"/>
            <consortium name="The Broad Institute Genome Sequencing Center for Infectious Disease"/>
            <person name="Wu L."/>
            <person name="Ma J."/>
        </authorList>
    </citation>
    <scope>NUCLEOTIDE SEQUENCE [LARGE SCALE GENOMIC DNA]</scope>
    <source>
        <strain evidence="2">CGMCC 4.7643</strain>
    </source>
</reference>
<organism evidence="1 2">
    <name type="scientific">Amycolatopsis samaneae</name>
    <dbReference type="NCBI Taxonomy" id="664691"/>
    <lineage>
        <taxon>Bacteria</taxon>
        <taxon>Bacillati</taxon>
        <taxon>Actinomycetota</taxon>
        <taxon>Actinomycetes</taxon>
        <taxon>Pseudonocardiales</taxon>
        <taxon>Pseudonocardiaceae</taxon>
        <taxon>Amycolatopsis</taxon>
    </lineage>
</organism>
<evidence type="ECO:0000313" key="1">
    <source>
        <dbReference type="EMBL" id="MFD2458648.1"/>
    </source>
</evidence>
<sequence>MAVVEVVGDELRVGFSRWERLAARRAGLVVPLAAVRAVECVGDPLARTRGGRVGFLVSGLVKVGVWGLGTGRRQLVSVRRAVPALRVTLDRAAHGGRFDELLISTDDAEGLAAAISGVRTAGV</sequence>
<proteinExistence type="predicted"/>
<dbReference type="Proteomes" id="UP001597419">
    <property type="component" value="Unassembled WGS sequence"/>
</dbReference>
<dbReference type="EMBL" id="JBHUKU010000004">
    <property type="protein sequence ID" value="MFD2458648.1"/>
    <property type="molecule type" value="Genomic_DNA"/>
</dbReference>
<accession>A0ABW5GCI4</accession>
<name>A0ABW5GCI4_9PSEU</name>
<comment type="caution">
    <text evidence="1">The sequence shown here is derived from an EMBL/GenBank/DDBJ whole genome shotgun (WGS) entry which is preliminary data.</text>
</comment>
<keyword evidence="2" id="KW-1185">Reference proteome</keyword>